<protein>
    <submittedName>
        <fullName evidence="2">GNAT family N-acetyltransferase</fullName>
    </submittedName>
</protein>
<dbReference type="PROSITE" id="PS51186">
    <property type="entry name" value="GNAT"/>
    <property type="match status" value="1"/>
</dbReference>
<comment type="caution">
    <text evidence="2">The sequence shown here is derived from an EMBL/GenBank/DDBJ whole genome shotgun (WGS) entry which is preliminary data.</text>
</comment>
<evidence type="ECO:0000313" key="3">
    <source>
        <dbReference type="Proteomes" id="UP000474757"/>
    </source>
</evidence>
<evidence type="ECO:0000313" key="2">
    <source>
        <dbReference type="EMBL" id="NDV02664.1"/>
    </source>
</evidence>
<reference evidence="2 3" key="1">
    <citation type="submission" date="2020-02" db="EMBL/GenBank/DDBJ databases">
        <title>Pseudoroseicyclus tamarix, sp. nov., isolated from offshore sediment of a Tamarix chinensis forest.</title>
        <authorList>
            <person name="Gai Y."/>
        </authorList>
    </citation>
    <scope>NUCLEOTIDE SEQUENCE [LARGE SCALE GENOMIC DNA]</scope>
    <source>
        <strain evidence="2 3">CLL3-39</strain>
    </source>
</reference>
<dbReference type="AlphaFoldDB" id="A0A6B2K2A1"/>
<evidence type="ECO:0000259" key="1">
    <source>
        <dbReference type="PROSITE" id="PS51186"/>
    </source>
</evidence>
<accession>A0A6B2K2A1</accession>
<feature type="domain" description="N-acetyltransferase" evidence="1">
    <location>
        <begin position="1"/>
        <end position="159"/>
    </location>
</feature>
<sequence length="160" mass="17479">MIRPATPADAPALARLHVLAWGETYRGLLPEEEILARPFGRRLEQWRREAAAGTSRIAYAPGLGFAQAGPQRDGALAATGWPEELYGLYLLKAGQGRGLGRRLLHAVAAEGPMTALVLEENHPACVFYARTGARCLEVRAEHIGRAEIREAVYGWTTPPR</sequence>
<dbReference type="EMBL" id="JAAGAB010000004">
    <property type="protein sequence ID" value="NDV02664.1"/>
    <property type="molecule type" value="Genomic_DNA"/>
</dbReference>
<dbReference type="Gene3D" id="3.40.630.30">
    <property type="match status" value="1"/>
</dbReference>
<dbReference type="RefSeq" id="WP_163895834.1">
    <property type="nucleotide sequence ID" value="NZ_JAAFYS010000004.1"/>
</dbReference>
<dbReference type="Pfam" id="PF00583">
    <property type="entry name" value="Acetyltransf_1"/>
    <property type="match status" value="1"/>
</dbReference>
<keyword evidence="2" id="KW-0808">Transferase</keyword>
<keyword evidence="3" id="KW-1185">Reference proteome</keyword>
<name>A0A6B2K2A1_9RHOB</name>
<gene>
    <name evidence="2" type="ORF">GZA08_16990</name>
</gene>
<proteinExistence type="predicted"/>
<organism evidence="2 3">
    <name type="scientific">Pseudoroseicyclus tamaricis</name>
    <dbReference type="NCBI Taxonomy" id="2705421"/>
    <lineage>
        <taxon>Bacteria</taxon>
        <taxon>Pseudomonadati</taxon>
        <taxon>Pseudomonadota</taxon>
        <taxon>Alphaproteobacteria</taxon>
        <taxon>Rhodobacterales</taxon>
        <taxon>Paracoccaceae</taxon>
        <taxon>Pseudoroseicyclus</taxon>
    </lineage>
</organism>
<dbReference type="Proteomes" id="UP000474757">
    <property type="component" value="Unassembled WGS sequence"/>
</dbReference>
<dbReference type="GO" id="GO:0016747">
    <property type="term" value="F:acyltransferase activity, transferring groups other than amino-acyl groups"/>
    <property type="evidence" value="ECO:0007669"/>
    <property type="project" value="InterPro"/>
</dbReference>
<dbReference type="InterPro" id="IPR016181">
    <property type="entry name" value="Acyl_CoA_acyltransferase"/>
</dbReference>
<dbReference type="InterPro" id="IPR000182">
    <property type="entry name" value="GNAT_dom"/>
</dbReference>
<dbReference type="SUPFAM" id="SSF55729">
    <property type="entry name" value="Acyl-CoA N-acyltransferases (Nat)"/>
    <property type="match status" value="1"/>
</dbReference>